<accession>A0AAV7ULE7</accession>
<gene>
    <name evidence="1" type="ORF">NDU88_006256</name>
</gene>
<evidence type="ECO:0000313" key="1">
    <source>
        <dbReference type="EMBL" id="KAJ1189511.1"/>
    </source>
</evidence>
<name>A0AAV7ULE7_PLEWA</name>
<reference evidence="1" key="1">
    <citation type="journal article" date="2022" name="bioRxiv">
        <title>Sequencing and chromosome-scale assembly of the giantPleurodeles waltlgenome.</title>
        <authorList>
            <person name="Brown T."/>
            <person name="Elewa A."/>
            <person name="Iarovenko S."/>
            <person name="Subramanian E."/>
            <person name="Araus A.J."/>
            <person name="Petzold A."/>
            <person name="Susuki M."/>
            <person name="Suzuki K.-i.T."/>
            <person name="Hayashi T."/>
            <person name="Toyoda A."/>
            <person name="Oliveira C."/>
            <person name="Osipova E."/>
            <person name="Leigh N.D."/>
            <person name="Simon A."/>
            <person name="Yun M.H."/>
        </authorList>
    </citation>
    <scope>NUCLEOTIDE SEQUENCE</scope>
    <source>
        <strain evidence="1">20211129_DDA</strain>
        <tissue evidence="1">Liver</tissue>
    </source>
</reference>
<dbReference type="EMBL" id="JANPWB010000005">
    <property type="protein sequence ID" value="KAJ1189511.1"/>
    <property type="molecule type" value="Genomic_DNA"/>
</dbReference>
<protein>
    <submittedName>
        <fullName evidence="1">Uncharacterized protein</fullName>
    </submittedName>
</protein>
<dbReference type="AlphaFoldDB" id="A0AAV7ULE7"/>
<evidence type="ECO:0000313" key="2">
    <source>
        <dbReference type="Proteomes" id="UP001066276"/>
    </source>
</evidence>
<dbReference type="Proteomes" id="UP001066276">
    <property type="component" value="Chromosome 3_1"/>
</dbReference>
<comment type="caution">
    <text evidence="1">The sequence shown here is derived from an EMBL/GenBank/DDBJ whole genome shotgun (WGS) entry which is preliminary data.</text>
</comment>
<proteinExistence type="predicted"/>
<sequence length="103" mass="11252">MAVACHGAPRFPSPALHQGYPVSQEVLLVESHAPSIGPDPAWRTELLAQAAIRVRGQTTPPSATLLVKVQYLHHPELSRLLNVKDPVLEAKITQVRWIVLPLG</sequence>
<organism evidence="1 2">
    <name type="scientific">Pleurodeles waltl</name>
    <name type="common">Iberian ribbed newt</name>
    <dbReference type="NCBI Taxonomy" id="8319"/>
    <lineage>
        <taxon>Eukaryota</taxon>
        <taxon>Metazoa</taxon>
        <taxon>Chordata</taxon>
        <taxon>Craniata</taxon>
        <taxon>Vertebrata</taxon>
        <taxon>Euteleostomi</taxon>
        <taxon>Amphibia</taxon>
        <taxon>Batrachia</taxon>
        <taxon>Caudata</taxon>
        <taxon>Salamandroidea</taxon>
        <taxon>Salamandridae</taxon>
        <taxon>Pleurodelinae</taxon>
        <taxon>Pleurodeles</taxon>
    </lineage>
</organism>
<keyword evidence="2" id="KW-1185">Reference proteome</keyword>